<comment type="caution">
    <text evidence="2">The sequence shown here is derived from an EMBL/GenBank/DDBJ whole genome shotgun (WGS) entry which is preliminary data.</text>
</comment>
<accession>A0ABT3KT85</accession>
<feature type="region of interest" description="Disordered" evidence="1">
    <location>
        <begin position="62"/>
        <end position="91"/>
    </location>
</feature>
<name>A0ABT3KT85_9BURK</name>
<proteinExistence type="predicted"/>
<evidence type="ECO:0000313" key="2">
    <source>
        <dbReference type="EMBL" id="MCW5321531.1"/>
    </source>
</evidence>
<gene>
    <name evidence="2" type="ORF">D5039_10325</name>
</gene>
<organism evidence="2 3">
    <name type="scientific">Verminephrobacter aporrectodeae subsp. tuberculatae</name>
    <dbReference type="NCBI Taxonomy" id="1110392"/>
    <lineage>
        <taxon>Bacteria</taxon>
        <taxon>Pseudomonadati</taxon>
        <taxon>Pseudomonadota</taxon>
        <taxon>Betaproteobacteria</taxon>
        <taxon>Burkholderiales</taxon>
        <taxon>Comamonadaceae</taxon>
        <taxon>Verminephrobacter</taxon>
    </lineage>
</organism>
<sequence>MTQSRLTAVFESGRERVAVLLRADGSSFKITGQTRPWRLENFDGRTAGFVSADGERVERLLESGAPTPRADPRRPTEPPRSVPPLTGATPP</sequence>
<dbReference type="Proteomes" id="UP001208935">
    <property type="component" value="Unassembled WGS sequence"/>
</dbReference>
<protein>
    <submittedName>
        <fullName evidence="2">Uncharacterized protein</fullName>
    </submittedName>
</protein>
<reference evidence="3" key="1">
    <citation type="submission" date="2023-07" db="EMBL/GenBank/DDBJ databases">
        <title>Verminephrobacter genomes.</title>
        <authorList>
            <person name="Lund M.B."/>
        </authorList>
    </citation>
    <scope>NUCLEOTIDE SEQUENCE [LARGE SCALE GENOMIC DNA]</scope>
    <source>
        <strain evidence="3">AtM5-05</strain>
    </source>
</reference>
<keyword evidence="3" id="KW-1185">Reference proteome</keyword>
<dbReference type="EMBL" id="QZCW01000002">
    <property type="protein sequence ID" value="MCW5321531.1"/>
    <property type="molecule type" value="Genomic_DNA"/>
</dbReference>
<evidence type="ECO:0000313" key="3">
    <source>
        <dbReference type="Proteomes" id="UP001208935"/>
    </source>
</evidence>
<evidence type="ECO:0000256" key="1">
    <source>
        <dbReference type="SAM" id="MobiDB-lite"/>
    </source>
</evidence>